<dbReference type="InterPro" id="IPR036514">
    <property type="entry name" value="SGNH_hydro_sf"/>
</dbReference>
<sequence length="278" mass="28615">MIVEVGILELVSSIVGSVLREPWLRVSRLPAGRAQPPSPGRRQSPSYGTPAPRVQPPGRFKALVAGAVLLAGVGTTGAAGQTAAAPLRIVALGDSLVAGYGLPPGDAFPVRLQKALAGGGRTGRPVEIVNAGVSGDTATDGLSRLDWAIGDDVDGVIVELGANDALRGIDPAVTRKALDEVLKRLTARGLPVLLAGMLAPPNLGPAYKAAFDPIFPELAAAHGTLLYPFFLDGVAAERGLNQPDGMHPNGKGVGVIVERILPKVEELIALAAARRDRS</sequence>
<dbReference type="SUPFAM" id="SSF52266">
    <property type="entry name" value="SGNH hydrolase"/>
    <property type="match status" value="1"/>
</dbReference>
<name>A0A327L1Y0_9BRAD</name>
<dbReference type="InterPro" id="IPR013830">
    <property type="entry name" value="SGNH_hydro"/>
</dbReference>
<proteinExistence type="predicted"/>
<dbReference type="Gene3D" id="3.40.50.1110">
    <property type="entry name" value="SGNH hydrolase"/>
    <property type="match status" value="1"/>
</dbReference>
<evidence type="ECO:0000256" key="1">
    <source>
        <dbReference type="SAM" id="MobiDB-lite"/>
    </source>
</evidence>
<organism evidence="3 4">
    <name type="scientific">Rhodoplanes roseus</name>
    <dbReference type="NCBI Taxonomy" id="29409"/>
    <lineage>
        <taxon>Bacteria</taxon>
        <taxon>Pseudomonadati</taxon>
        <taxon>Pseudomonadota</taxon>
        <taxon>Alphaproteobacteria</taxon>
        <taxon>Hyphomicrobiales</taxon>
        <taxon>Nitrobacteraceae</taxon>
        <taxon>Rhodoplanes</taxon>
    </lineage>
</organism>
<accession>A0A327L1Y0</accession>
<feature type="domain" description="SGNH hydrolase-type esterase" evidence="2">
    <location>
        <begin position="91"/>
        <end position="252"/>
    </location>
</feature>
<comment type="caution">
    <text evidence="3">The sequence shown here is derived from an EMBL/GenBank/DDBJ whole genome shotgun (WGS) entry which is preliminary data.</text>
</comment>
<evidence type="ECO:0000259" key="2">
    <source>
        <dbReference type="Pfam" id="PF13472"/>
    </source>
</evidence>
<dbReference type="CDD" id="cd01822">
    <property type="entry name" value="Lysophospholipase_L1_like"/>
    <property type="match status" value="1"/>
</dbReference>
<dbReference type="OrthoDB" id="9786188at2"/>
<feature type="compositionally biased region" description="Low complexity" evidence="1">
    <location>
        <begin position="30"/>
        <end position="46"/>
    </location>
</feature>
<reference evidence="3 4" key="1">
    <citation type="submission" date="2017-07" db="EMBL/GenBank/DDBJ databases">
        <title>Draft Genome Sequences of Select Purple Nonsulfur Bacteria.</title>
        <authorList>
            <person name="Lasarre B."/>
            <person name="Mckinlay J.B."/>
        </authorList>
    </citation>
    <scope>NUCLEOTIDE SEQUENCE [LARGE SCALE GENOMIC DNA]</scope>
    <source>
        <strain evidence="3 4">DSM 5909</strain>
    </source>
</reference>
<feature type="region of interest" description="Disordered" evidence="1">
    <location>
        <begin position="30"/>
        <end position="55"/>
    </location>
</feature>
<protein>
    <submittedName>
        <fullName evidence="3">Arylesterase</fullName>
    </submittedName>
</protein>
<dbReference type="InterPro" id="IPR051532">
    <property type="entry name" value="Ester_Hydrolysis_Enzymes"/>
</dbReference>
<dbReference type="AlphaFoldDB" id="A0A327L1Y0"/>
<evidence type="ECO:0000313" key="3">
    <source>
        <dbReference type="EMBL" id="RAI43843.1"/>
    </source>
</evidence>
<dbReference type="PANTHER" id="PTHR30383">
    <property type="entry name" value="THIOESTERASE 1/PROTEASE 1/LYSOPHOSPHOLIPASE L1"/>
    <property type="match status" value="1"/>
</dbReference>
<keyword evidence="4" id="KW-1185">Reference proteome</keyword>
<evidence type="ECO:0000313" key="4">
    <source>
        <dbReference type="Proteomes" id="UP000249130"/>
    </source>
</evidence>
<dbReference type="GO" id="GO:0004622">
    <property type="term" value="F:phosphatidylcholine lysophospholipase activity"/>
    <property type="evidence" value="ECO:0007669"/>
    <property type="project" value="TreeGrafter"/>
</dbReference>
<dbReference type="Proteomes" id="UP000249130">
    <property type="component" value="Unassembled WGS sequence"/>
</dbReference>
<dbReference type="Pfam" id="PF13472">
    <property type="entry name" value="Lipase_GDSL_2"/>
    <property type="match status" value="1"/>
</dbReference>
<gene>
    <name evidence="3" type="ORF">CH341_12205</name>
</gene>
<dbReference type="PANTHER" id="PTHR30383:SF24">
    <property type="entry name" value="THIOESTERASE 1_PROTEASE 1_LYSOPHOSPHOLIPASE L1"/>
    <property type="match status" value="1"/>
</dbReference>
<dbReference type="EMBL" id="NPEX01000068">
    <property type="protein sequence ID" value="RAI43843.1"/>
    <property type="molecule type" value="Genomic_DNA"/>
</dbReference>